<dbReference type="SUPFAM" id="SSF54862">
    <property type="entry name" value="4Fe-4S ferredoxins"/>
    <property type="match status" value="1"/>
</dbReference>
<comment type="caution">
    <text evidence="9">The sequence shown here is derived from an EMBL/GenBank/DDBJ whole genome shotgun (WGS) entry which is preliminary data.</text>
</comment>
<keyword evidence="4" id="KW-0677">Repeat</keyword>
<keyword evidence="2" id="KW-0004">4Fe-4S</keyword>
<keyword evidence="6" id="KW-0408">Iron</keyword>
<evidence type="ECO:0000313" key="9">
    <source>
        <dbReference type="EMBL" id="MCY6372148.1"/>
    </source>
</evidence>
<organism evidence="9 10">
    <name type="scientific">Clostridium ganghwense</name>
    <dbReference type="NCBI Taxonomy" id="312089"/>
    <lineage>
        <taxon>Bacteria</taxon>
        <taxon>Bacillati</taxon>
        <taxon>Bacillota</taxon>
        <taxon>Clostridia</taxon>
        <taxon>Eubacteriales</taxon>
        <taxon>Clostridiaceae</taxon>
        <taxon>Clostridium</taxon>
    </lineage>
</organism>
<dbReference type="InterPro" id="IPR017896">
    <property type="entry name" value="4Fe4S_Fe-S-bd"/>
</dbReference>
<accession>A0ABT4CUN1</accession>
<keyword evidence="7" id="KW-0411">Iron-sulfur</keyword>
<sequence>MKGLLIYFSGTGNSKFIAKRIKNEFIKQGHEVTLYSIEENLTIDWESYDFLILGSPKYYEHTPLFFINWIENNVPKLPSPINVIIFCTASAPVATSFKYLQKILEKKNCYVVTTKTFQMPNNYSIGMFSTTSEEKYEIYSKWSGEKAALMIENFLYAVYSIEKINGFIGFLCKNVSSFFCNSAKHKSKNFSVNSDCIKCKQCIKNCPNDNIEIKNDKIVFKNNCIFCTRCINSCPKNAILYKNKKPKQYTYNLNELEENKR</sequence>
<dbReference type="NCBIfam" id="NF038196">
    <property type="entry name" value="ferrodoxin_EFR1"/>
    <property type="match status" value="1"/>
</dbReference>
<dbReference type="PROSITE" id="PS00198">
    <property type="entry name" value="4FE4S_FER_1"/>
    <property type="match status" value="1"/>
</dbReference>
<dbReference type="SUPFAM" id="SSF52218">
    <property type="entry name" value="Flavoproteins"/>
    <property type="match status" value="1"/>
</dbReference>
<proteinExistence type="predicted"/>
<protein>
    <submittedName>
        <fullName evidence="9">EFR1 family ferrodoxin</fullName>
    </submittedName>
</protein>
<dbReference type="EMBL" id="JAPQES010000006">
    <property type="protein sequence ID" value="MCY6372148.1"/>
    <property type="molecule type" value="Genomic_DNA"/>
</dbReference>
<keyword evidence="5" id="KW-0249">Electron transport</keyword>
<evidence type="ECO:0000256" key="6">
    <source>
        <dbReference type="ARBA" id="ARBA00023004"/>
    </source>
</evidence>
<dbReference type="InterPro" id="IPR029039">
    <property type="entry name" value="Flavoprotein-like_sf"/>
</dbReference>
<dbReference type="Pfam" id="PF13746">
    <property type="entry name" value="Fer4_18"/>
    <property type="match status" value="1"/>
</dbReference>
<evidence type="ECO:0000313" key="10">
    <source>
        <dbReference type="Proteomes" id="UP001079657"/>
    </source>
</evidence>
<dbReference type="InterPro" id="IPR017900">
    <property type="entry name" value="4Fe4S_Fe_S_CS"/>
</dbReference>
<dbReference type="InterPro" id="IPR050572">
    <property type="entry name" value="Fe-S_Ferredoxin"/>
</dbReference>
<dbReference type="InterPro" id="IPR047964">
    <property type="entry name" value="EFR1-like"/>
</dbReference>
<keyword evidence="10" id="KW-1185">Reference proteome</keyword>
<dbReference type="RefSeq" id="WP_268051079.1">
    <property type="nucleotide sequence ID" value="NZ_JAPQES010000006.1"/>
</dbReference>
<gene>
    <name evidence="9" type="ORF">OXH55_16075</name>
</gene>
<evidence type="ECO:0000259" key="8">
    <source>
        <dbReference type="PROSITE" id="PS51379"/>
    </source>
</evidence>
<feature type="domain" description="4Fe-4S ferredoxin-type" evidence="8">
    <location>
        <begin position="188"/>
        <end position="216"/>
    </location>
</feature>
<evidence type="ECO:0000256" key="5">
    <source>
        <dbReference type="ARBA" id="ARBA00022982"/>
    </source>
</evidence>
<feature type="domain" description="4Fe-4S ferredoxin-type" evidence="8">
    <location>
        <begin position="218"/>
        <end position="244"/>
    </location>
</feature>
<dbReference type="PANTHER" id="PTHR43687:SF6">
    <property type="entry name" value="L-ASPARTATE SEMIALDEHYDE SULFURTRANSFERASE IRON-SULFUR SUBUNIT"/>
    <property type="match status" value="1"/>
</dbReference>
<evidence type="ECO:0000256" key="7">
    <source>
        <dbReference type="ARBA" id="ARBA00023014"/>
    </source>
</evidence>
<evidence type="ECO:0000256" key="2">
    <source>
        <dbReference type="ARBA" id="ARBA00022485"/>
    </source>
</evidence>
<dbReference type="Pfam" id="PF12724">
    <property type="entry name" value="Flavodoxin_5"/>
    <property type="match status" value="1"/>
</dbReference>
<dbReference type="Gene3D" id="3.40.50.360">
    <property type="match status" value="1"/>
</dbReference>
<dbReference type="PANTHER" id="PTHR43687">
    <property type="entry name" value="ADENYLYLSULFATE REDUCTASE, BETA SUBUNIT"/>
    <property type="match status" value="1"/>
</dbReference>
<dbReference type="Proteomes" id="UP001079657">
    <property type="component" value="Unassembled WGS sequence"/>
</dbReference>
<dbReference type="InterPro" id="IPR026816">
    <property type="entry name" value="Flavodoxin_dom"/>
</dbReference>
<evidence type="ECO:0000256" key="3">
    <source>
        <dbReference type="ARBA" id="ARBA00022723"/>
    </source>
</evidence>
<keyword evidence="1" id="KW-0813">Transport</keyword>
<name>A0ABT4CUN1_9CLOT</name>
<evidence type="ECO:0000256" key="4">
    <source>
        <dbReference type="ARBA" id="ARBA00022737"/>
    </source>
</evidence>
<dbReference type="PROSITE" id="PS51379">
    <property type="entry name" value="4FE4S_FER_2"/>
    <property type="match status" value="2"/>
</dbReference>
<evidence type="ECO:0000256" key="1">
    <source>
        <dbReference type="ARBA" id="ARBA00022448"/>
    </source>
</evidence>
<reference evidence="9" key="1">
    <citation type="submission" date="2022-12" db="EMBL/GenBank/DDBJ databases">
        <authorList>
            <person name="Wang J."/>
        </authorList>
    </citation>
    <scope>NUCLEOTIDE SEQUENCE</scope>
    <source>
        <strain evidence="9">HY-42-06</strain>
    </source>
</reference>
<dbReference type="Gene3D" id="3.30.70.20">
    <property type="match status" value="1"/>
</dbReference>
<keyword evidence="3" id="KW-0479">Metal-binding</keyword>